<proteinExistence type="inferred from homology"/>
<dbReference type="GO" id="GO:0004797">
    <property type="term" value="F:thymidine kinase activity"/>
    <property type="evidence" value="ECO:0007669"/>
    <property type="project" value="InterPro"/>
</dbReference>
<dbReference type="PANTHER" id="PTHR10513:SF35">
    <property type="entry name" value="DEOXYADENOSINE KINASE"/>
    <property type="match status" value="1"/>
</dbReference>
<dbReference type="InterPro" id="IPR013672">
    <property type="entry name" value="Herpes_TK_C"/>
</dbReference>
<organism evidence="10">
    <name type="scientific">Ovine herpesvirus 1</name>
    <dbReference type="NCBI Taxonomy" id="119207"/>
    <lineage>
        <taxon>Viruses</taxon>
        <taxon>Duplodnaviria</taxon>
        <taxon>Heunggongvirae</taxon>
        <taxon>Peploviricota</taxon>
        <taxon>Herviviricetes</taxon>
        <taxon>Herpesvirales</taxon>
    </lineage>
</organism>
<evidence type="ECO:0000256" key="6">
    <source>
        <dbReference type="ARBA" id="ARBA00022840"/>
    </source>
</evidence>
<feature type="domain" description="Herpesvirus thymidine kinase C-terminal" evidence="9">
    <location>
        <begin position="524"/>
        <end position="548"/>
    </location>
</feature>
<feature type="region of interest" description="Disordered" evidence="7">
    <location>
        <begin position="99"/>
        <end position="144"/>
    </location>
</feature>
<keyword evidence="8" id="KW-0472">Membrane</keyword>
<dbReference type="PANTHER" id="PTHR10513">
    <property type="entry name" value="DEOXYNUCLEOSIDE KINASE"/>
    <property type="match status" value="1"/>
</dbReference>
<dbReference type="HAMAP" id="MF_04029">
    <property type="entry name" value="HSV_KITH"/>
    <property type="match status" value="1"/>
</dbReference>
<dbReference type="InterPro" id="IPR050566">
    <property type="entry name" value="Deoxyribonucleoside_kinase"/>
</dbReference>
<keyword evidence="2" id="KW-0237">DNA synthesis</keyword>
<reference evidence="10" key="1">
    <citation type="submission" date="2013-02" db="EMBL/GenBank/DDBJ databases">
        <title>Ovine herpesvirus 1 (OvHV-1) thymidine kinase locus sequence analysis: Evidence that OvHV-1 belongs to Macavirus genus of Gammaherpesvirinae subfamily.</title>
        <authorList>
            <person name="Ziak J."/>
            <person name="Koptidesova D."/>
            <person name="Oveckova I."/>
            <person name="Rejholcova O."/>
            <person name="Kopacek J."/>
            <person name="Kudelova M."/>
            <person name="Zelnik V."/>
        </authorList>
    </citation>
    <scope>NUCLEOTIDE SEQUENCE</scope>
    <source>
        <strain evidence="10">RKZ</strain>
    </source>
</reference>
<keyword evidence="8" id="KW-0812">Transmembrane</keyword>
<evidence type="ECO:0000256" key="7">
    <source>
        <dbReference type="SAM" id="MobiDB-lite"/>
    </source>
</evidence>
<name>R9S8D8_9VIRU</name>
<dbReference type="EMBL" id="KC683534">
    <property type="protein sequence ID" value="AGN12485.1"/>
    <property type="molecule type" value="Genomic_DNA"/>
</dbReference>
<keyword evidence="4" id="KW-0547">Nucleotide-binding</keyword>
<dbReference type="Pfam" id="PF00693">
    <property type="entry name" value="Herpes_TK"/>
    <property type="match status" value="1"/>
</dbReference>
<sequence>MAAKFPSDYDKPRQRDYDVPKSQQQLEDINWDSVNWEQMFQTEEETKDERHARESSEEPIYAKVVKNKKKKFEKTLVHNSLFEDFNQNYDAPIWPPLLAPEVPDRSRAPRVKTEKILRSNSDDESTEPIRCNPQRNRRNSDSDADNIYEEISQIVDNPEICIPRLTPEDIQVTKHKMKASSNKLVAQAAKIKGLSGSLWNVLNISDADASQKKKAKELPRPAVPTSLFVTPREKCFKRACTLYFEGGMAVGKSTLIQYIQSSLGEDSVITFPEPMYYWTEVYNNVLKKIYKANKHWKPAKDSVSAELLACQLKFVTPLRSMWTYTNRCINADSGVRPVAPLDNWVVFDRHMLSACVVFPSLLLNKGMLSFGDFMNFLGTFQAAVGDTIVLLTLGVRENYRRLKRRARKYEDFIDMRHLKDVRGAFNSAYYAWLFLQYFSVEEVLKICTRVTTLKDICSARGNVATETALKIWSSSLFATLEEVIEPFYHSCTLIETCSHFCHELSKIQFVVIDVSDFNNDEESAWSSIYMQTLKNPDIKTRSLDWTALKNLSRESYRLQTLVK</sequence>
<keyword evidence="5 10" id="KW-0418">Kinase</keyword>
<dbReference type="Pfam" id="PF08465">
    <property type="entry name" value="Herpes_TK_C"/>
    <property type="match status" value="1"/>
</dbReference>
<evidence type="ECO:0000256" key="3">
    <source>
        <dbReference type="ARBA" id="ARBA00022679"/>
    </source>
</evidence>
<feature type="compositionally biased region" description="Basic and acidic residues" evidence="7">
    <location>
        <begin position="102"/>
        <end position="121"/>
    </location>
</feature>
<feature type="compositionally biased region" description="Basic and acidic residues" evidence="7">
    <location>
        <begin position="7"/>
        <end position="19"/>
    </location>
</feature>
<keyword evidence="3" id="KW-0808">Transferase</keyword>
<dbReference type="GO" id="GO:0071897">
    <property type="term" value="P:DNA biosynthetic process"/>
    <property type="evidence" value="ECO:0007669"/>
    <property type="project" value="UniProtKB-KW"/>
</dbReference>
<protein>
    <submittedName>
        <fullName evidence="10">Thymidine kinase</fullName>
    </submittedName>
</protein>
<keyword evidence="6" id="KW-0067">ATP-binding</keyword>
<dbReference type="Gene3D" id="3.40.50.300">
    <property type="entry name" value="P-loop containing nucleotide triphosphate hydrolases"/>
    <property type="match status" value="1"/>
</dbReference>
<evidence type="ECO:0000256" key="5">
    <source>
        <dbReference type="ARBA" id="ARBA00022777"/>
    </source>
</evidence>
<feature type="transmembrane region" description="Helical" evidence="8">
    <location>
        <begin position="373"/>
        <end position="395"/>
    </location>
</feature>
<keyword evidence="8" id="KW-1133">Transmembrane helix</keyword>
<dbReference type="GO" id="GO:0005524">
    <property type="term" value="F:ATP binding"/>
    <property type="evidence" value="ECO:0007669"/>
    <property type="project" value="UniProtKB-KW"/>
</dbReference>
<dbReference type="InterPro" id="IPR001889">
    <property type="entry name" value="Herpes_TK"/>
</dbReference>
<evidence type="ECO:0000259" key="9">
    <source>
        <dbReference type="Pfam" id="PF08465"/>
    </source>
</evidence>
<evidence type="ECO:0000256" key="2">
    <source>
        <dbReference type="ARBA" id="ARBA00022634"/>
    </source>
</evidence>
<evidence type="ECO:0000256" key="4">
    <source>
        <dbReference type="ARBA" id="ARBA00022741"/>
    </source>
</evidence>
<dbReference type="SUPFAM" id="SSF52540">
    <property type="entry name" value="P-loop containing nucleoside triphosphate hydrolases"/>
    <property type="match status" value="1"/>
</dbReference>
<dbReference type="InterPro" id="IPR027417">
    <property type="entry name" value="P-loop_NTPase"/>
</dbReference>
<evidence type="ECO:0000313" key="10">
    <source>
        <dbReference type="EMBL" id="AGN12485.1"/>
    </source>
</evidence>
<dbReference type="GO" id="GO:0006230">
    <property type="term" value="P:TMP biosynthetic process"/>
    <property type="evidence" value="ECO:0007669"/>
    <property type="project" value="InterPro"/>
</dbReference>
<keyword evidence="1" id="KW-0244">Early protein</keyword>
<accession>R9S8D8</accession>
<evidence type="ECO:0000256" key="8">
    <source>
        <dbReference type="SAM" id="Phobius"/>
    </source>
</evidence>
<evidence type="ECO:0000256" key="1">
    <source>
        <dbReference type="ARBA" id="ARBA00022518"/>
    </source>
</evidence>
<feature type="region of interest" description="Disordered" evidence="7">
    <location>
        <begin position="1"/>
        <end position="24"/>
    </location>
</feature>